<evidence type="ECO:0000256" key="2">
    <source>
        <dbReference type="ARBA" id="ARBA00012438"/>
    </source>
</evidence>
<dbReference type="PANTHER" id="PTHR43547:SF10">
    <property type="entry name" value="SENSOR HISTIDINE KINASE DCUS"/>
    <property type="match status" value="1"/>
</dbReference>
<dbReference type="EMBL" id="SGKU01000083">
    <property type="protein sequence ID" value="NFA44438.1"/>
    <property type="molecule type" value="Genomic_DNA"/>
</dbReference>
<keyword evidence="6" id="KW-0812">Transmembrane</keyword>
<dbReference type="PROSITE" id="PS50109">
    <property type="entry name" value="HIS_KIN"/>
    <property type="match status" value="1"/>
</dbReference>
<protein>
    <recommendedName>
        <fullName evidence="2">histidine kinase</fullName>
        <ecNumber evidence="2">2.7.13.3</ecNumber>
    </recommendedName>
</protein>
<evidence type="ECO:0000256" key="1">
    <source>
        <dbReference type="ARBA" id="ARBA00000085"/>
    </source>
</evidence>
<proteinExistence type="predicted"/>
<keyword evidence="6" id="KW-1133">Transmembrane helix</keyword>
<keyword evidence="5" id="KW-0902">Two-component regulatory system</keyword>
<dbReference type="PANTHER" id="PTHR43547">
    <property type="entry name" value="TWO-COMPONENT HISTIDINE KINASE"/>
    <property type="match status" value="1"/>
</dbReference>
<keyword evidence="3" id="KW-0597">Phosphoprotein</keyword>
<evidence type="ECO:0000256" key="3">
    <source>
        <dbReference type="ARBA" id="ARBA00022553"/>
    </source>
</evidence>
<dbReference type="InterPro" id="IPR036890">
    <property type="entry name" value="HATPase_C_sf"/>
</dbReference>
<name>A0A6M0STT7_CLOBO</name>
<organism evidence="8 9">
    <name type="scientific">Clostridium botulinum</name>
    <dbReference type="NCBI Taxonomy" id="1491"/>
    <lineage>
        <taxon>Bacteria</taxon>
        <taxon>Bacillati</taxon>
        <taxon>Bacillota</taxon>
        <taxon>Clostridia</taxon>
        <taxon>Eubacteriales</taxon>
        <taxon>Clostridiaceae</taxon>
        <taxon>Clostridium</taxon>
    </lineage>
</organism>
<keyword evidence="4" id="KW-0808">Transferase</keyword>
<comment type="catalytic activity">
    <reaction evidence="1">
        <text>ATP + protein L-histidine = ADP + protein N-phospho-L-histidine.</text>
        <dbReference type="EC" id="2.7.13.3"/>
    </reaction>
</comment>
<evidence type="ECO:0000256" key="4">
    <source>
        <dbReference type="ARBA" id="ARBA00022777"/>
    </source>
</evidence>
<evidence type="ECO:0000313" key="9">
    <source>
        <dbReference type="Proteomes" id="UP000472355"/>
    </source>
</evidence>
<evidence type="ECO:0000256" key="6">
    <source>
        <dbReference type="SAM" id="Phobius"/>
    </source>
</evidence>
<dbReference type="SUPFAM" id="SSF55874">
    <property type="entry name" value="ATPase domain of HSP90 chaperone/DNA topoisomerase II/histidine kinase"/>
    <property type="match status" value="1"/>
</dbReference>
<dbReference type="InterPro" id="IPR004358">
    <property type="entry name" value="Sig_transdc_His_kin-like_C"/>
</dbReference>
<feature type="transmembrane region" description="Helical" evidence="6">
    <location>
        <begin position="90"/>
        <end position="110"/>
    </location>
</feature>
<evidence type="ECO:0000313" key="8">
    <source>
        <dbReference type="EMBL" id="NFA44438.1"/>
    </source>
</evidence>
<evidence type="ECO:0000256" key="5">
    <source>
        <dbReference type="ARBA" id="ARBA00023012"/>
    </source>
</evidence>
<dbReference type="PRINTS" id="PR00344">
    <property type="entry name" value="BCTRLSENSOR"/>
</dbReference>
<dbReference type="Gene3D" id="3.30.565.10">
    <property type="entry name" value="Histidine kinase-like ATPase, C-terminal domain"/>
    <property type="match status" value="1"/>
</dbReference>
<dbReference type="GO" id="GO:0000155">
    <property type="term" value="F:phosphorelay sensor kinase activity"/>
    <property type="evidence" value="ECO:0007669"/>
    <property type="project" value="TreeGrafter"/>
</dbReference>
<dbReference type="Proteomes" id="UP000472355">
    <property type="component" value="Unassembled WGS sequence"/>
</dbReference>
<accession>A0A6M0STT7</accession>
<feature type="domain" description="Histidine kinase" evidence="7">
    <location>
        <begin position="314"/>
        <end position="417"/>
    </location>
</feature>
<keyword evidence="8" id="KW-0067">ATP-binding</keyword>
<dbReference type="InterPro" id="IPR003594">
    <property type="entry name" value="HATPase_dom"/>
</dbReference>
<reference evidence="8 9" key="1">
    <citation type="submission" date="2019-02" db="EMBL/GenBank/DDBJ databases">
        <title>Genome sequencing of Clostridium botulinum clinical isolates.</title>
        <authorList>
            <person name="Brunt J."/>
            <person name="Van Vliet A.H.M."/>
            <person name="Stringer S.C."/>
            <person name="Grant K.A."/>
            <person name="Carter A.C."/>
            <person name="Peck M.W."/>
        </authorList>
    </citation>
    <scope>NUCLEOTIDE SEQUENCE [LARGE SCALE GENOMIC DNA]</scope>
    <source>
        <strain evidence="8 9">H113700579</strain>
    </source>
</reference>
<feature type="transmembrane region" description="Helical" evidence="6">
    <location>
        <begin position="187"/>
        <end position="208"/>
    </location>
</feature>
<feature type="transmembrane region" description="Helical" evidence="6">
    <location>
        <begin position="38"/>
        <end position="56"/>
    </location>
</feature>
<sequence length="417" mass="48480">MVINFADILNSILQSIFFVYVIDYCVEEDCKKSTLQKISAIIMLFLLMFLLELMFGNLSICIFVIHSLELIVVNFVLYKKRFYSCLITYTILYFFIAFNVNIFGNLFFGFFKNRVILNNRDLLMVLTIYIPQFIMGILILKYKDKIKSIHDKILLIQPSIIILIIINCSIDFIAAFYLIFYKNESELLRNLVSVTFMLFLAIIITYFIKIDIKSHKILELNKSLYDKNIELTTVQNSYSKEITYMYDLYCMKRIDKIGEKLKDIINKNNVENNVNLNEDSTLIKNIVKKINSENINVIIEDDGELDNLTIPELELYRIISNIVNNAVKAMSGNGILIIKTYNNNYNVIIIIENNGPKIEEENIYKIFESGFTTKNNTEKNHGYGLSIVKELVEKYNGTINLTSDDISTKFRISLPLN</sequence>
<keyword evidence="4" id="KW-0418">Kinase</keyword>
<evidence type="ECO:0000259" key="7">
    <source>
        <dbReference type="PROSITE" id="PS50109"/>
    </source>
</evidence>
<keyword evidence="6" id="KW-0472">Membrane</keyword>
<dbReference type="Pfam" id="PF02518">
    <property type="entry name" value="HATPase_c"/>
    <property type="match status" value="1"/>
</dbReference>
<dbReference type="SMART" id="SM00387">
    <property type="entry name" value="HATPase_c"/>
    <property type="match status" value="1"/>
</dbReference>
<feature type="transmembrane region" description="Helical" evidence="6">
    <location>
        <begin position="122"/>
        <end position="140"/>
    </location>
</feature>
<gene>
    <name evidence="8" type="ORF">EXM65_18210</name>
</gene>
<dbReference type="EC" id="2.7.13.3" evidence="2"/>
<feature type="transmembrane region" description="Helical" evidence="6">
    <location>
        <begin position="160"/>
        <end position="181"/>
    </location>
</feature>
<keyword evidence="8" id="KW-0547">Nucleotide-binding</keyword>
<comment type="caution">
    <text evidence="8">The sequence shown here is derived from an EMBL/GenBank/DDBJ whole genome shotgun (WGS) entry which is preliminary data.</text>
</comment>
<dbReference type="GO" id="GO:0005524">
    <property type="term" value="F:ATP binding"/>
    <property type="evidence" value="ECO:0007669"/>
    <property type="project" value="UniProtKB-KW"/>
</dbReference>
<dbReference type="AlphaFoldDB" id="A0A6M0STT7"/>
<dbReference type="InterPro" id="IPR005467">
    <property type="entry name" value="His_kinase_dom"/>
</dbReference>